<evidence type="ECO:0000313" key="2">
    <source>
        <dbReference type="Proteomes" id="UP000276437"/>
    </source>
</evidence>
<dbReference type="EMBL" id="AP018449">
    <property type="protein sequence ID" value="BBB91208.1"/>
    <property type="molecule type" value="Genomic_DNA"/>
</dbReference>
<dbReference type="Proteomes" id="UP000276437">
    <property type="component" value="Chromosome"/>
</dbReference>
<dbReference type="OrthoDB" id="1680906at2"/>
<dbReference type="KEGG" id="mana:MAMMFC1_01879"/>
<dbReference type="Pfam" id="PF09148">
    <property type="entry name" value="DUF1934"/>
    <property type="match status" value="1"/>
</dbReference>
<dbReference type="InterPro" id="IPR012674">
    <property type="entry name" value="Calycin"/>
</dbReference>
<accession>A0A348AJG0</accession>
<dbReference type="AlphaFoldDB" id="A0A348AJG0"/>
<evidence type="ECO:0000313" key="1">
    <source>
        <dbReference type="EMBL" id="BBB91208.1"/>
    </source>
</evidence>
<dbReference type="RefSeq" id="WP_126308259.1">
    <property type="nucleotide sequence ID" value="NZ_AP018449.1"/>
</dbReference>
<dbReference type="InterPro" id="IPR015231">
    <property type="entry name" value="DUF1934"/>
</dbReference>
<protein>
    <submittedName>
        <fullName evidence="1">Putative beta-barrel protein YwiB</fullName>
    </submittedName>
</protein>
<organism evidence="1 2">
    <name type="scientific">Methylomusa anaerophila</name>
    <dbReference type="NCBI Taxonomy" id="1930071"/>
    <lineage>
        <taxon>Bacteria</taxon>
        <taxon>Bacillati</taxon>
        <taxon>Bacillota</taxon>
        <taxon>Negativicutes</taxon>
        <taxon>Selenomonadales</taxon>
        <taxon>Sporomusaceae</taxon>
        <taxon>Methylomusa</taxon>
    </lineage>
</organism>
<dbReference type="SUPFAM" id="SSF50814">
    <property type="entry name" value="Lipocalins"/>
    <property type="match status" value="1"/>
</dbReference>
<reference evidence="1 2" key="1">
    <citation type="journal article" date="2018" name="Int. J. Syst. Evol. Microbiol.">
        <title>Methylomusa anaerophila gen. nov., sp. nov., an anaerobic methanol-utilizing bacterium isolated from a microbial fuel cell.</title>
        <authorList>
            <person name="Amano N."/>
            <person name="Yamamuro A."/>
            <person name="Miyahara M."/>
            <person name="Kouzuma A."/>
            <person name="Abe T."/>
            <person name="Watanabe K."/>
        </authorList>
    </citation>
    <scope>NUCLEOTIDE SEQUENCE [LARGE SCALE GENOMIC DNA]</scope>
    <source>
        <strain evidence="1 2">MMFC1</strain>
    </source>
</reference>
<name>A0A348AJG0_9FIRM</name>
<gene>
    <name evidence="1" type="primary">ywiB</name>
    <name evidence="1" type="ORF">MAMMFC1_01879</name>
</gene>
<sequence>MCKKGDNVNLGDTDSGRSKAVAVALTIVGTQRDVLGEENRIELFTLGHYYYTKGIHYITYQETEISGMEGATTLLQVDPDQVILVRSGSIEQRQVFSPGQWTYSDYLTAQGIFKMNVLTTGLDIGVTGDGAGLPQIRIDYELEIGGQWQSKNTLSVTIQGDKSNGH</sequence>
<keyword evidence="2" id="KW-1185">Reference proteome</keyword>
<dbReference type="Gene3D" id="2.40.128.20">
    <property type="match status" value="1"/>
</dbReference>
<proteinExistence type="predicted"/>